<evidence type="ECO:0000256" key="1">
    <source>
        <dbReference type="ARBA" id="ARBA00022475"/>
    </source>
</evidence>
<evidence type="ECO:0000313" key="13">
    <source>
        <dbReference type="EMBL" id="TFF19151.1"/>
    </source>
</evidence>
<keyword evidence="3 11" id="KW-0328">Glycosyltransferase</keyword>
<keyword evidence="10 11" id="KW-0961">Cell wall biogenesis/degradation</keyword>
<dbReference type="PANTHER" id="PTHR30400:SF0">
    <property type="entry name" value="BIOSYNTHETIC PEPTIDOGLYCAN TRANSGLYCOSYLASE"/>
    <property type="match status" value="1"/>
</dbReference>
<keyword evidence="14" id="KW-1185">Reference proteome</keyword>
<dbReference type="GO" id="GO:0008955">
    <property type="term" value="F:peptidoglycan glycosyltransferase activity"/>
    <property type="evidence" value="ECO:0007669"/>
    <property type="project" value="UniProtKB-UniRule"/>
</dbReference>
<evidence type="ECO:0000256" key="7">
    <source>
        <dbReference type="ARBA" id="ARBA00022984"/>
    </source>
</evidence>
<dbReference type="GO" id="GO:0009252">
    <property type="term" value="P:peptidoglycan biosynthetic process"/>
    <property type="evidence" value="ECO:0007669"/>
    <property type="project" value="UniProtKB-UniRule"/>
</dbReference>
<keyword evidence="6 11" id="KW-0133">Cell shape</keyword>
<comment type="function">
    <text evidence="11">Peptidoglycan polymerase that catalyzes glycan chain elongation from lipid-linked precursors.</text>
</comment>
<comment type="similarity">
    <text evidence="11">Belongs to the glycosyltransferase 51 family.</text>
</comment>
<evidence type="ECO:0000256" key="5">
    <source>
        <dbReference type="ARBA" id="ARBA00022692"/>
    </source>
</evidence>
<dbReference type="InterPro" id="IPR011812">
    <property type="entry name" value="Pep_trsgly"/>
</dbReference>
<dbReference type="InterPro" id="IPR023346">
    <property type="entry name" value="Lysozyme-like_dom_sf"/>
</dbReference>
<dbReference type="SUPFAM" id="SSF53955">
    <property type="entry name" value="Lysozyme-like"/>
    <property type="match status" value="1"/>
</dbReference>
<comment type="catalytic activity">
    <reaction evidence="11">
        <text>[GlcNAc-(1-&gt;4)-Mur2Ac(oyl-L-Ala-gamma-D-Glu-L-Lys-D-Ala-D-Ala)](n)-di-trans,octa-cis-undecaprenyl diphosphate + beta-D-GlcNAc-(1-&gt;4)-Mur2Ac(oyl-L-Ala-gamma-D-Glu-L-Lys-D-Ala-D-Ala)-di-trans,octa-cis-undecaprenyl diphosphate = [GlcNAc-(1-&gt;4)-Mur2Ac(oyl-L-Ala-gamma-D-Glu-L-Lys-D-Ala-D-Ala)](n+1)-di-trans,octa-cis-undecaprenyl diphosphate + di-trans,octa-cis-undecaprenyl diphosphate + H(+)</text>
        <dbReference type="Rhea" id="RHEA:23708"/>
        <dbReference type="Rhea" id="RHEA-COMP:9602"/>
        <dbReference type="Rhea" id="RHEA-COMP:9603"/>
        <dbReference type="ChEBI" id="CHEBI:15378"/>
        <dbReference type="ChEBI" id="CHEBI:58405"/>
        <dbReference type="ChEBI" id="CHEBI:60033"/>
        <dbReference type="ChEBI" id="CHEBI:78435"/>
        <dbReference type="EC" id="2.4.99.28"/>
    </reaction>
</comment>
<dbReference type="Gene3D" id="1.10.3810.10">
    <property type="entry name" value="Biosynthetic peptidoglycan transglycosylase-like"/>
    <property type="match status" value="1"/>
</dbReference>
<comment type="subcellular location">
    <subcellularLocation>
        <location evidence="11">Cell inner membrane</location>
        <topology evidence="11">Single-pass membrane protein</topology>
    </subcellularLocation>
</comment>
<evidence type="ECO:0000256" key="8">
    <source>
        <dbReference type="ARBA" id="ARBA00022989"/>
    </source>
</evidence>
<evidence type="ECO:0000256" key="6">
    <source>
        <dbReference type="ARBA" id="ARBA00022960"/>
    </source>
</evidence>
<dbReference type="OrthoDB" id="9766909at2"/>
<dbReference type="UniPathway" id="UPA00219"/>
<dbReference type="GO" id="GO:0016763">
    <property type="term" value="F:pentosyltransferase activity"/>
    <property type="evidence" value="ECO:0007669"/>
    <property type="project" value="InterPro"/>
</dbReference>
<dbReference type="EC" id="2.4.99.28" evidence="11"/>
<comment type="pathway">
    <text evidence="11">Cell wall biogenesis; peptidoglycan biosynthesis.</text>
</comment>
<sequence length="229" mass="25598">MLRTTKRIAAWVIIIVLVLAAIPLVLTPVYAIRSVHPVSTLMLWDTVTVRPQLRDWVSIDDVAPVLLHSIVMSEDGQFCRHRGVDWGEMLAVVDQALDGEETRGASTITMQTVKNLFLWNDRSFVRKGLELPLALYFDLVLSKRRIMEIYVNIAEWDTGVYGIEAASQHYFGKPASKLTAREAALITISLPAPDLRNPADPSPTMRKLARRVERLASRSGAYVGCLDAD</sequence>
<protein>
    <recommendedName>
        <fullName evidence="11">Biosynthetic peptidoglycan transglycosylase</fullName>
        <ecNumber evidence="11">2.4.99.28</ecNumber>
    </recommendedName>
    <alternativeName>
        <fullName evidence="11">Glycan polymerase</fullName>
    </alternativeName>
    <alternativeName>
        <fullName evidence="11">Peptidoglycan glycosyltransferase MtgA</fullName>
        <shortName evidence="11">PGT</shortName>
    </alternativeName>
</protein>
<dbReference type="GO" id="GO:0005886">
    <property type="term" value="C:plasma membrane"/>
    <property type="evidence" value="ECO:0007669"/>
    <property type="project" value="UniProtKB-SubCell"/>
</dbReference>
<keyword evidence="4 11" id="KW-0808">Transferase</keyword>
<keyword evidence="7 11" id="KW-0573">Peptidoglycan synthesis</keyword>
<keyword evidence="5 11" id="KW-0812">Transmembrane</keyword>
<dbReference type="GO" id="GO:0009274">
    <property type="term" value="C:peptidoglycan-based cell wall"/>
    <property type="evidence" value="ECO:0007669"/>
    <property type="project" value="InterPro"/>
</dbReference>
<evidence type="ECO:0000256" key="9">
    <source>
        <dbReference type="ARBA" id="ARBA00023136"/>
    </source>
</evidence>
<evidence type="ECO:0000256" key="10">
    <source>
        <dbReference type="ARBA" id="ARBA00023316"/>
    </source>
</evidence>
<keyword evidence="8 11" id="KW-1133">Transmembrane helix</keyword>
<keyword evidence="2 11" id="KW-0997">Cell inner membrane</keyword>
<keyword evidence="9 11" id="KW-0472">Membrane</keyword>
<keyword evidence="1 11" id="KW-1003">Cell membrane</keyword>
<evidence type="ECO:0000256" key="4">
    <source>
        <dbReference type="ARBA" id="ARBA00022679"/>
    </source>
</evidence>
<dbReference type="InterPro" id="IPR001264">
    <property type="entry name" value="Glyco_trans_51"/>
</dbReference>
<dbReference type="AlphaFoldDB" id="A0A4Y8RC35"/>
<dbReference type="Pfam" id="PF00912">
    <property type="entry name" value="Transgly"/>
    <property type="match status" value="1"/>
</dbReference>
<evidence type="ECO:0000256" key="2">
    <source>
        <dbReference type="ARBA" id="ARBA00022519"/>
    </source>
</evidence>
<evidence type="ECO:0000256" key="3">
    <source>
        <dbReference type="ARBA" id="ARBA00022676"/>
    </source>
</evidence>
<dbReference type="InterPro" id="IPR036950">
    <property type="entry name" value="PBP_transglycosylase"/>
</dbReference>
<dbReference type="HAMAP" id="MF_00766">
    <property type="entry name" value="PGT_MtgA"/>
    <property type="match status" value="1"/>
</dbReference>
<dbReference type="RefSeq" id="WP_134763748.1">
    <property type="nucleotide sequence ID" value="NZ_SOZD01000007.1"/>
</dbReference>
<evidence type="ECO:0000256" key="11">
    <source>
        <dbReference type="HAMAP-Rule" id="MF_00766"/>
    </source>
</evidence>
<dbReference type="GO" id="GO:0008360">
    <property type="term" value="P:regulation of cell shape"/>
    <property type="evidence" value="ECO:0007669"/>
    <property type="project" value="UniProtKB-KW"/>
</dbReference>
<dbReference type="GO" id="GO:0071555">
    <property type="term" value="P:cell wall organization"/>
    <property type="evidence" value="ECO:0007669"/>
    <property type="project" value="UniProtKB-KW"/>
</dbReference>
<name>A0A4Y8RC35_9HYPH</name>
<evidence type="ECO:0000313" key="14">
    <source>
        <dbReference type="Proteomes" id="UP000298179"/>
    </source>
</evidence>
<dbReference type="Proteomes" id="UP000298179">
    <property type="component" value="Unassembled WGS sequence"/>
</dbReference>
<organism evidence="13 14">
    <name type="scientific">Jiella endophytica</name>
    <dbReference type="NCBI Taxonomy" id="2558362"/>
    <lineage>
        <taxon>Bacteria</taxon>
        <taxon>Pseudomonadati</taxon>
        <taxon>Pseudomonadota</taxon>
        <taxon>Alphaproteobacteria</taxon>
        <taxon>Hyphomicrobiales</taxon>
        <taxon>Aurantimonadaceae</taxon>
        <taxon>Jiella</taxon>
    </lineage>
</organism>
<proteinExistence type="inferred from homology"/>
<accession>A0A4Y8RC35</accession>
<gene>
    <name evidence="11 13" type="primary">mtgA</name>
    <name evidence="13" type="ORF">E3C22_20505</name>
</gene>
<dbReference type="EMBL" id="SOZD01000007">
    <property type="protein sequence ID" value="TFF19151.1"/>
    <property type="molecule type" value="Genomic_DNA"/>
</dbReference>
<evidence type="ECO:0000259" key="12">
    <source>
        <dbReference type="Pfam" id="PF00912"/>
    </source>
</evidence>
<feature type="domain" description="Glycosyl transferase family 51" evidence="12">
    <location>
        <begin position="50"/>
        <end position="210"/>
    </location>
</feature>
<reference evidence="13 14" key="1">
    <citation type="submission" date="2019-03" db="EMBL/GenBank/DDBJ databases">
        <title>Jiella endophytica sp. nov., a novel endophytic bacterium isolated from root of Ficus microcarpa Linn. f.</title>
        <authorList>
            <person name="Tuo L."/>
        </authorList>
    </citation>
    <scope>NUCLEOTIDE SEQUENCE [LARGE SCALE GENOMIC DNA]</scope>
    <source>
        <strain evidence="13 14">CBS5Q-3</strain>
    </source>
</reference>
<comment type="caution">
    <text evidence="13">The sequence shown here is derived from an EMBL/GenBank/DDBJ whole genome shotgun (WGS) entry which is preliminary data.</text>
</comment>
<dbReference type="PANTHER" id="PTHR30400">
    <property type="entry name" value="MONOFUNCTIONAL BIOSYNTHETIC PEPTIDOGLYCAN TRANSGLYCOSYLASE"/>
    <property type="match status" value="1"/>
</dbReference>